<evidence type="ECO:0000313" key="2">
    <source>
        <dbReference type="Proteomes" id="UP001497527"/>
    </source>
</evidence>
<proteinExistence type="predicted"/>
<name>A0ABM9P7D4_9FLAO</name>
<evidence type="ECO:0008006" key="3">
    <source>
        <dbReference type="Google" id="ProtNLM"/>
    </source>
</evidence>
<gene>
    <name evidence="1" type="ORF">T190423A01A_10045</name>
</gene>
<dbReference type="PROSITE" id="PS51257">
    <property type="entry name" value="PROKAR_LIPOPROTEIN"/>
    <property type="match status" value="1"/>
</dbReference>
<comment type="caution">
    <text evidence="1">The sequence shown here is derived from an EMBL/GenBank/DDBJ whole genome shotgun (WGS) entry which is preliminary data.</text>
</comment>
<dbReference type="Proteomes" id="UP001497527">
    <property type="component" value="Unassembled WGS sequence"/>
</dbReference>
<keyword evidence="2" id="KW-1185">Reference proteome</keyword>
<dbReference type="EMBL" id="CAXJIO010000010">
    <property type="protein sequence ID" value="CAL2101482.1"/>
    <property type="molecule type" value="Genomic_DNA"/>
</dbReference>
<dbReference type="RefSeq" id="WP_348715348.1">
    <property type="nucleotide sequence ID" value="NZ_CAXJIO010000010.1"/>
</dbReference>
<organism evidence="1 2">
    <name type="scientific">Tenacibaculum polynesiense</name>
    <dbReference type="NCBI Taxonomy" id="3137857"/>
    <lineage>
        <taxon>Bacteria</taxon>
        <taxon>Pseudomonadati</taxon>
        <taxon>Bacteroidota</taxon>
        <taxon>Flavobacteriia</taxon>
        <taxon>Flavobacteriales</taxon>
        <taxon>Flavobacteriaceae</taxon>
        <taxon>Tenacibaculum</taxon>
    </lineage>
</organism>
<sequence>MRSLTYILFISLVISCKKKEDTSIIGMWSVEKVAIGNNEMTPNARWMKFNADSSQVSGNGWFQHSLGTWKLTEDNLSFENTNGTQDNYAPFKVEVSENTMQWKRIEDGEEVKVHLKRIENIPASEGNKLLGLWKLESMDVGKGKTSQLDNKSTLFLRWDNTYVKEGTLKGKEYGVYKIHGHKPELQLVNYGDDPKFSFYQFTISQNKLFLKSTDGTEAYTYSRTYQFLQ</sequence>
<evidence type="ECO:0000313" key="1">
    <source>
        <dbReference type="EMBL" id="CAL2101482.1"/>
    </source>
</evidence>
<protein>
    <recommendedName>
        <fullName evidence="3">Lipocalin-like domain-containing protein</fullName>
    </recommendedName>
</protein>
<accession>A0ABM9P7D4</accession>
<reference evidence="1 2" key="1">
    <citation type="submission" date="2024-05" db="EMBL/GenBank/DDBJ databases">
        <authorList>
            <person name="Duchaud E."/>
        </authorList>
    </citation>
    <scope>NUCLEOTIDE SEQUENCE [LARGE SCALE GENOMIC DNA]</scope>
    <source>
        <strain evidence="1">Ena-SAMPLE-TAB-13-05-2024-13:56:06:370-140308</strain>
    </source>
</reference>